<organism evidence="2 3">
    <name type="scientific">Trichocoleus desertorum GB2-A4</name>
    <dbReference type="NCBI Taxonomy" id="2933944"/>
    <lineage>
        <taxon>Bacteria</taxon>
        <taxon>Bacillati</taxon>
        <taxon>Cyanobacteriota</taxon>
        <taxon>Cyanophyceae</taxon>
        <taxon>Leptolyngbyales</taxon>
        <taxon>Trichocoleusaceae</taxon>
        <taxon>Trichocoleus</taxon>
    </lineage>
</organism>
<gene>
    <name evidence="2" type="ORF">NC998_15345</name>
</gene>
<evidence type="ECO:0000256" key="1">
    <source>
        <dbReference type="SAM" id="Phobius"/>
    </source>
</evidence>
<keyword evidence="1" id="KW-1133">Transmembrane helix</keyword>
<dbReference type="Pfam" id="PF14014">
    <property type="entry name" value="DUF4230"/>
    <property type="match status" value="1"/>
</dbReference>
<dbReference type="Proteomes" id="UP001464891">
    <property type="component" value="Unassembled WGS sequence"/>
</dbReference>
<evidence type="ECO:0000313" key="2">
    <source>
        <dbReference type="EMBL" id="MEP0818473.1"/>
    </source>
</evidence>
<feature type="transmembrane region" description="Helical" evidence="1">
    <location>
        <begin position="20"/>
        <end position="40"/>
    </location>
</feature>
<comment type="caution">
    <text evidence="2">The sequence shown here is derived from an EMBL/GenBank/DDBJ whole genome shotgun (WGS) entry which is preliminary data.</text>
</comment>
<keyword evidence="1" id="KW-0472">Membrane</keyword>
<sequence length="236" mass="25836">MRDAHPQQSPTHKNGFLYQLIWMSTGAIALMALIMLLGVWRSGQQFWLDLQALWRPTETAPQVDVRSVALRQIQGVSELSTTVFAMEAIVPTHQNRELAGFVVGTTKLLYIAYGEVRAGVDLGQLQPQDVVINGDIIQIRLPPPRILDAKIDVTRSQVYDYDRGLLGLGPDVAPNLQTLAEQQALKKIVATACQEGVLQKASDRAQQVVSQLLRTTGYSQVVVTTQPPLPAACAAT</sequence>
<reference evidence="2 3" key="1">
    <citation type="submission" date="2022-04" db="EMBL/GenBank/DDBJ databases">
        <title>Positive selection, recombination, and allopatry shape intraspecific diversity of widespread and dominant cyanobacteria.</title>
        <authorList>
            <person name="Wei J."/>
            <person name="Shu W."/>
            <person name="Hu C."/>
        </authorList>
    </citation>
    <scope>NUCLEOTIDE SEQUENCE [LARGE SCALE GENOMIC DNA]</scope>
    <source>
        <strain evidence="2 3">GB2-A4</strain>
    </source>
</reference>
<name>A0ABV0J9K9_9CYAN</name>
<proteinExistence type="predicted"/>
<dbReference type="RefSeq" id="WP_190436586.1">
    <property type="nucleotide sequence ID" value="NZ_JAMPKM010000009.1"/>
</dbReference>
<accession>A0ABV0J9K9</accession>
<evidence type="ECO:0000313" key="3">
    <source>
        <dbReference type="Proteomes" id="UP001464891"/>
    </source>
</evidence>
<dbReference type="EMBL" id="JAMPKM010000009">
    <property type="protein sequence ID" value="MEP0818473.1"/>
    <property type="molecule type" value="Genomic_DNA"/>
</dbReference>
<keyword evidence="3" id="KW-1185">Reference proteome</keyword>
<protein>
    <submittedName>
        <fullName evidence="2">DUF4230 domain-containing protein</fullName>
    </submittedName>
</protein>
<dbReference type="InterPro" id="IPR025324">
    <property type="entry name" value="DUF4230"/>
</dbReference>
<keyword evidence="1" id="KW-0812">Transmembrane</keyword>